<dbReference type="OrthoDB" id="982482at2"/>
<keyword evidence="2" id="KW-1185">Reference proteome</keyword>
<name>A0A2A4GED2_9FLAO</name>
<dbReference type="InterPro" id="IPR020018">
    <property type="entry name" value="Motility-assoc_lipoprot_GldH"/>
</dbReference>
<dbReference type="PROSITE" id="PS51257">
    <property type="entry name" value="PROKAR_LIPOPROTEIN"/>
    <property type="match status" value="1"/>
</dbReference>
<dbReference type="RefSeq" id="WP_097441879.1">
    <property type="nucleotide sequence ID" value="NZ_NBWU01000001.1"/>
</dbReference>
<dbReference type="AlphaFoldDB" id="A0A2A4GED2"/>
<gene>
    <name evidence="1" type="ORF">B7P33_03405</name>
</gene>
<organism evidence="1 2">
    <name type="scientific">Sediminicola luteus</name>
    <dbReference type="NCBI Taxonomy" id="319238"/>
    <lineage>
        <taxon>Bacteria</taxon>
        <taxon>Pseudomonadati</taxon>
        <taxon>Bacteroidota</taxon>
        <taxon>Flavobacteriia</taxon>
        <taxon>Flavobacteriales</taxon>
        <taxon>Flavobacteriaceae</taxon>
        <taxon>Sediminicola</taxon>
    </lineage>
</organism>
<keyword evidence="1" id="KW-0449">Lipoprotein</keyword>
<accession>A0A2A4GED2</accession>
<dbReference type="EMBL" id="NBWU01000001">
    <property type="protein sequence ID" value="PCE66358.1"/>
    <property type="molecule type" value="Genomic_DNA"/>
</dbReference>
<comment type="caution">
    <text evidence="1">The sequence shown here is derived from an EMBL/GenBank/DDBJ whole genome shotgun (WGS) entry which is preliminary data.</text>
</comment>
<evidence type="ECO:0000313" key="1">
    <source>
        <dbReference type="EMBL" id="PCE66358.1"/>
    </source>
</evidence>
<evidence type="ECO:0000313" key="2">
    <source>
        <dbReference type="Proteomes" id="UP000219559"/>
    </source>
</evidence>
<protein>
    <submittedName>
        <fullName evidence="1">Gliding motility lipoprotein GldH</fullName>
    </submittedName>
</protein>
<reference evidence="1 2" key="1">
    <citation type="submission" date="2017-04" db="EMBL/GenBank/DDBJ databases">
        <title>A new member of the family Flavobacteriaceae isolated from ascidians.</title>
        <authorList>
            <person name="Chen L."/>
        </authorList>
    </citation>
    <scope>NUCLEOTIDE SEQUENCE [LARGE SCALE GENOMIC DNA]</scope>
    <source>
        <strain evidence="1 2">HQA918</strain>
    </source>
</reference>
<dbReference type="Proteomes" id="UP000219559">
    <property type="component" value="Unassembled WGS sequence"/>
</dbReference>
<dbReference type="Pfam" id="PF14109">
    <property type="entry name" value="GldH_lipo"/>
    <property type="match status" value="1"/>
</dbReference>
<proteinExistence type="predicted"/>
<dbReference type="NCBIfam" id="TIGR03511">
    <property type="entry name" value="GldH_lipo"/>
    <property type="match status" value="1"/>
</dbReference>
<sequence>MPSKRFSLGALALLLVLGCQQGLEESQYQSLSDALWDKDRTLEFQFTPQDTLSDHHIFINLRNDNAYPFANLFLITEMEFPTGQMVTDTLEYDMALPSGEWLGQGTGSIKENKLWYKENIVFPSSGVYTLRISHAMRDNGSIPGVKLLPGITDVGFQIEKTE</sequence>